<feature type="non-terminal residue" evidence="5">
    <location>
        <position position="1"/>
    </location>
</feature>
<dbReference type="Pfam" id="PF00343">
    <property type="entry name" value="Phosphorylase"/>
    <property type="match status" value="2"/>
</dbReference>
<dbReference type="Pfam" id="PF11897">
    <property type="entry name" value="DUF3417"/>
    <property type="match status" value="1"/>
</dbReference>
<keyword evidence="3" id="KW-0021">Allosteric enzyme</keyword>
<evidence type="ECO:0000256" key="3">
    <source>
        <dbReference type="ARBA" id="ARBA00022533"/>
    </source>
</evidence>
<dbReference type="GO" id="GO:0008184">
    <property type="term" value="F:glycogen phosphorylase activity"/>
    <property type="evidence" value="ECO:0007669"/>
    <property type="project" value="InterPro"/>
</dbReference>
<dbReference type="GO" id="GO:0030170">
    <property type="term" value="F:pyridoxal phosphate binding"/>
    <property type="evidence" value="ECO:0007669"/>
    <property type="project" value="InterPro"/>
</dbReference>
<gene>
    <name evidence="5" type="ORF">LCGC14_2682680</name>
</gene>
<proteinExistence type="inferred from homology"/>
<dbReference type="InterPro" id="IPR024517">
    <property type="entry name" value="Glycogen_phosphorylase_DUF3417"/>
</dbReference>
<evidence type="ECO:0000256" key="2">
    <source>
        <dbReference type="ARBA" id="ARBA00006047"/>
    </source>
</evidence>
<comment type="similarity">
    <text evidence="2">Belongs to the glycogen phosphorylase family.</text>
</comment>
<dbReference type="InterPro" id="IPR000811">
    <property type="entry name" value="Glyco_trans_35"/>
</dbReference>
<feature type="domain" description="DUF3417" evidence="4">
    <location>
        <begin position="1"/>
        <end position="98"/>
    </location>
</feature>
<dbReference type="PANTHER" id="PTHR42655:SF1">
    <property type="entry name" value="GLYCOGEN PHOSPHORYLASE"/>
    <property type="match status" value="1"/>
</dbReference>
<name>A0A0F9CCL1_9ZZZZ</name>
<comment type="catalytic activity">
    <reaction evidence="1">
        <text>[(1-&gt;4)-alpha-D-glucosyl](n) + phosphate = [(1-&gt;4)-alpha-D-glucosyl](n-1) + alpha-D-glucose 1-phosphate</text>
        <dbReference type="Rhea" id="RHEA:41732"/>
        <dbReference type="Rhea" id="RHEA-COMP:9584"/>
        <dbReference type="Rhea" id="RHEA-COMP:9586"/>
        <dbReference type="ChEBI" id="CHEBI:15444"/>
        <dbReference type="ChEBI" id="CHEBI:43474"/>
        <dbReference type="ChEBI" id="CHEBI:58601"/>
        <dbReference type="EC" id="2.4.1.1"/>
    </reaction>
</comment>
<dbReference type="InterPro" id="IPR011834">
    <property type="entry name" value="Agluc_phsphrylas"/>
</dbReference>
<evidence type="ECO:0000256" key="1">
    <source>
        <dbReference type="ARBA" id="ARBA00001275"/>
    </source>
</evidence>
<dbReference type="SUPFAM" id="SSF53756">
    <property type="entry name" value="UDP-Glycosyltransferase/glycogen phosphorylase"/>
    <property type="match status" value="1"/>
</dbReference>
<dbReference type="InterPro" id="IPR052182">
    <property type="entry name" value="Glycogen/Maltodextrin_Phosph"/>
</dbReference>
<organism evidence="5">
    <name type="scientific">marine sediment metagenome</name>
    <dbReference type="NCBI Taxonomy" id="412755"/>
    <lineage>
        <taxon>unclassified sequences</taxon>
        <taxon>metagenomes</taxon>
        <taxon>ecological metagenomes</taxon>
    </lineage>
</organism>
<dbReference type="AlphaFoldDB" id="A0A0F9CCL1"/>
<evidence type="ECO:0000313" key="5">
    <source>
        <dbReference type="EMBL" id="KKK94456.1"/>
    </source>
</evidence>
<accession>A0A0F9CCL1</accession>
<comment type="caution">
    <text evidence="5">The sequence shown here is derived from an EMBL/GenBank/DDBJ whole genome shotgun (WGS) entry which is preliminary data.</text>
</comment>
<feature type="non-terminal residue" evidence="5">
    <location>
        <position position="440"/>
    </location>
</feature>
<dbReference type="GO" id="GO:0005975">
    <property type="term" value="P:carbohydrate metabolic process"/>
    <property type="evidence" value="ECO:0007669"/>
    <property type="project" value="InterPro"/>
</dbReference>
<reference evidence="5" key="1">
    <citation type="journal article" date="2015" name="Nature">
        <title>Complex archaea that bridge the gap between prokaryotes and eukaryotes.</title>
        <authorList>
            <person name="Spang A."/>
            <person name="Saw J.H."/>
            <person name="Jorgensen S.L."/>
            <person name="Zaremba-Niedzwiedzka K."/>
            <person name="Martijn J."/>
            <person name="Lind A.E."/>
            <person name="van Eijk R."/>
            <person name="Schleper C."/>
            <person name="Guy L."/>
            <person name="Ettema T.J."/>
        </authorList>
    </citation>
    <scope>NUCLEOTIDE SEQUENCE</scope>
</reference>
<dbReference type="Gene3D" id="3.40.50.2000">
    <property type="entry name" value="Glycogen Phosphorylase B"/>
    <property type="match status" value="2"/>
</dbReference>
<dbReference type="EMBL" id="LAZR01047335">
    <property type="protein sequence ID" value="KKK94456.1"/>
    <property type="molecule type" value="Genomic_DNA"/>
</dbReference>
<sequence>AYNMFWSWNAEYIDLFKRIDPNLWEVCGHNPVKLLGTVSQARLEDLSHNDGFVYHLEKATEDIKEQLEAPTWFEKVYSNKTKPLIAYFSAEFGLHESMPIYSGGLGILAGDHLKSASDLGIPLVGIGLLYQKGYFQQYLNSDGWQQEHYVQNDFYNMAVKPVRKKSGRSIKVKVPFPGRSVSAKVWQVQVGRIVLYLLDTNVPENSPEDRAITSNLYGGAEELRICQEIILGIGGLKALEAMKIEPTVCHMNEGHAAFMALERVRKMQSNKKMTFDEALEATRSSNVFTVHTPVAAGCDEFKPELMDKYFGHYWGKLGLNRKDFLALGRVNADNDDEAFSMPVLAIRTSSYRNGVSQLHGEVSRKIWGKLWPGLPTEEVPIQSITNGVHVKTWLSPEMNDLYERYLGSNWSGEAIDKSVWQNVDNIPDEEFWRIHQRCKE</sequence>
<dbReference type="NCBIfam" id="TIGR02094">
    <property type="entry name" value="more_P_ylases"/>
    <property type="match status" value="1"/>
</dbReference>
<protein>
    <recommendedName>
        <fullName evidence="4">DUF3417 domain-containing protein</fullName>
    </recommendedName>
</protein>
<dbReference type="PANTHER" id="PTHR42655">
    <property type="entry name" value="GLYCOGEN PHOSPHORYLASE"/>
    <property type="match status" value="1"/>
</dbReference>
<evidence type="ECO:0000259" key="4">
    <source>
        <dbReference type="Pfam" id="PF11897"/>
    </source>
</evidence>